<dbReference type="Proteomes" id="UP000679725">
    <property type="component" value="Unassembled WGS sequence"/>
</dbReference>
<name>A0ABN7R8I7_9BACT</name>
<reference evidence="1 2" key="1">
    <citation type="submission" date="2021-04" db="EMBL/GenBank/DDBJ databases">
        <authorList>
            <person name="Rodrigo-Torres L."/>
            <person name="Arahal R. D."/>
            <person name="Lucena T."/>
        </authorList>
    </citation>
    <scope>NUCLEOTIDE SEQUENCE [LARGE SCALE GENOMIC DNA]</scope>
    <source>
        <strain evidence="1 2">CECT 9623</strain>
    </source>
</reference>
<accession>A0ABN7R8I7</accession>
<gene>
    <name evidence="1" type="ORF">DYBT9623_00780</name>
</gene>
<keyword evidence="2" id="KW-1185">Reference proteome</keyword>
<comment type="caution">
    <text evidence="1">The sequence shown here is derived from an EMBL/GenBank/DDBJ whole genome shotgun (WGS) entry which is preliminary data.</text>
</comment>
<organism evidence="1 2">
    <name type="scientific">Dyadobacter linearis</name>
    <dbReference type="NCBI Taxonomy" id="2823330"/>
    <lineage>
        <taxon>Bacteria</taxon>
        <taxon>Pseudomonadati</taxon>
        <taxon>Bacteroidota</taxon>
        <taxon>Cytophagia</taxon>
        <taxon>Cytophagales</taxon>
        <taxon>Spirosomataceae</taxon>
        <taxon>Dyadobacter</taxon>
    </lineage>
</organism>
<dbReference type="EMBL" id="CAJRAU010000001">
    <property type="protein sequence ID" value="CAG5068052.1"/>
    <property type="molecule type" value="Genomic_DNA"/>
</dbReference>
<proteinExistence type="predicted"/>
<evidence type="ECO:0000313" key="1">
    <source>
        <dbReference type="EMBL" id="CAG5068052.1"/>
    </source>
</evidence>
<dbReference type="RefSeq" id="WP_215232172.1">
    <property type="nucleotide sequence ID" value="NZ_CAJRAU010000001.1"/>
</dbReference>
<sequence>MKTHVASLVIFLTVAGMVSCSEVKTKEKEAIIGRADPLMCGWCGGWFVYVDSIQYRANIPAAYNTENKRVWIRFKKDESDGSKVQGNWIIITCVRERK</sequence>
<evidence type="ECO:0008006" key="3">
    <source>
        <dbReference type="Google" id="ProtNLM"/>
    </source>
</evidence>
<evidence type="ECO:0000313" key="2">
    <source>
        <dbReference type="Proteomes" id="UP000679725"/>
    </source>
</evidence>
<protein>
    <recommendedName>
        <fullName evidence="3">Lipoprotein</fullName>
    </recommendedName>
</protein>
<dbReference type="PROSITE" id="PS51257">
    <property type="entry name" value="PROKAR_LIPOPROTEIN"/>
    <property type="match status" value="1"/>
</dbReference>